<keyword evidence="6 9" id="KW-1133">Transmembrane helix</keyword>
<evidence type="ECO:0000256" key="7">
    <source>
        <dbReference type="ARBA" id="ARBA00023010"/>
    </source>
</evidence>
<keyword evidence="3 9" id="KW-1003">Cell membrane</keyword>
<dbReference type="EMBL" id="CP042326">
    <property type="protein sequence ID" value="QDZ39477.1"/>
    <property type="molecule type" value="Genomic_DNA"/>
</dbReference>
<dbReference type="InterPro" id="IPR001901">
    <property type="entry name" value="Translocase_SecE/Sec61-g"/>
</dbReference>
<dbReference type="GO" id="GO:0009306">
    <property type="term" value="P:protein secretion"/>
    <property type="evidence" value="ECO:0007669"/>
    <property type="project" value="UniProtKB-UniRule"/>
</dbReference>
<dbReference type="PANTHER" id="PTHR33910">
    <property type="entry name" value="PROTEIN TRANSLOCASE SUBUNIT SECE"/>
    <property type="match status" value="1"/>
</dbReference>
<dbReference type="OrthoDB" id="532376at2"/>
<feature type="transmembrane region" description="Helical" evidence="9">
    <location>
        <begin position="59"/>
        <end position="82"/>
    </location>
</feature>
<dbReference type="InterPro" id="IPR038379">
    <property type="entry name" value="SecE_sf"/>
</dbReference>
<evidence type="ECO:0000256" key="2">
    <source>
        <dbReference type="ARBA" id="ARBA00022448"/>
    </source>
</evidence>
<dbReference type="GO" id="GO:0006605">
    <property type="term" value="P:protein targeting"/>
    <property type="evidence" value="ECO:0007669"/>
    <property type="project" value="UniProtKB-UniRule"/>
</dbReference>
<dbReference type="RefSeq" id="WP_146295079.1">
    <property type="nucleotide sequence ID" value="NZ_CP042326.1"/>
</dbReference>
<proteinExistence type="inferred from homology"/>
<dbReference type="Pfam" id="PF00584">
    <property type="entry name" value="SecE"/>
    <property type="match status" value="1"/>
</dbReference>
<evidence type="ECO:0000313" key="12">
    <source>
        <dbReference type="Proteomes" id="UP000318453"/>
    </source>
</evidence>
<feature type="region of interest" description="Disordered" evidence="10">
    <location>
        <begin position="1"/>
        <end position="22"/>
    </location>
</feature>
<evidence type="ECO:0000256" key="8">
    <source>
        <dbReference type="ARBA" id="ARBA00023136"/>
    </source>
</evidence>
<keyword evidence="4 9" id="KW-0812">Transmembrane</keyword>
<dbReference type="GO" id="GO:0043952">
    <property type="term" value="P:protein transport by the Sec complex"/>
    <property type="evidence" value="ECO:0007669"/>
    <property type="project" value="UniProtKB-UniRule"/>
</dbReference>
<keyword evidence="12" id="KW-1185">Reference proteome</keyword>
<comment type="similarity">
    <text evidence="9">Belongs to the SecE/SEC61-gamma family.</text>
</comment>
<gene>
    <name evidence="9 11" type="primary">secE</name>
    <name evidence="11" type="ORF">FRE64_05775</name>
</gene>
<dbReference type="PANTHER" id="PTHR33910:SF1">
    <property type="entry name" value="PROTEIN TRANSLOCASE SUBUNIT SECE"/>
    <property type="match status" value="1"/>
</dbReference>
<sequence length="85" mass="9670">MAKAKKEQKKSKRPEGNVKEAREAEEKFDLVEFLKGTKDELGKVVWPSRKQLISESAGVILMVTLVATIVYLFDNLFIWIAGQVF</sequence>
<evidence type="ECO:0000256" key="5">
    <source>
        <dbReference type="ARBA" id="ARBA00022927"/>
    </source>
</evidence>
<dbReference type="GO" id="GO:0008320">
    <property type="term" value="F:protein transmembrane transporter activity"/>
    <property type="evidence" value="ECO:0007669"/>
    <property type="project" value="UniProtKB-UniRule"/>
</dbReference>
<dbReference type="Proteomes" id="UP000318453">
    <property type="component" value="Chromosome"/>
</dbReference>
<dbReference type="AlphaFoldDB" id="A0A5B8NKR1"/>
<feature type="compositionally biased region" description="Basic residues" evidence="10">
    <location>
        <begin position="1"/>
        <end position="12"/>
    </location>
</feature>
<evidence type="ECO:0000256" key="10">
    <source>
        <dbReference type="SAM" id="MobiDB-lite"/>
    </source>
</evidence>
<comment type="function">
    <text evidence="9">Essential subunit of the Sec protein translocation channel SecYEG. Clamps together the 2 halves of SecY. May contact the channel plug during translocation.</text>
</comment>
<feature type="compositionally biased region" description="Basic and acidic residues" evidence="10">
    <location>
        <begin position="13"/>
        <end position="22"/>
    </location>
</feature>
<dbReference type="HAMAP" id="MF_00422">
    <property type="entry name" value="SecE"/>
    <property type="match status" value="1"/>
</dbReference>
<keyword evidence="7 9" id="KW-0811">Translocation</keyword>
<keyword evidence="9" id="KW-0997">Cell inner membrane</keyword>
<evidence type="ECO:0000313" key="11">
    <source>
        <dbReference type="EMBL" id="QDZ39477.1"/>
    </source>
</evidence>
<evidence type="ECO:0000256" key="4">
    <source>
        <dbReference type="ARBA" id="ARBA00022692"/>
    </source>
</evidence>
<dbReference type="GO" id="GO:0031676">
    <property type="term" value="C:plasma membrane-derived thylakoid membrane"/>
    <property type="evidence" value="ECO:0007669"/>
    <property type="project" value="UniProtKB-SubCell"/>
</dbReference>
<comment type="subunit">
    <text evidence="9">Component of the Sec protein translocase complex. Heterotrimer consisting of SecY, SecE and SecG subunits. The heterotrimers can form oligomers, although 1 heterotrimer is thought to be able to translocate proteins. Interacts with the ribosome. Interacts with SecDF, and other proteins may be involved. Interacts with SecA.</text>
</comment>
<keyword evidence="5 9" id="KW-0653">Protein transport</keyword>
<reference evidence="11" key="1">
    <citation type="submission" date="2019-08" db="EMBL/GenBank/DDBJ databases">
        <title>Carotenoids and Carotenoid Binding Proteins in the Halophilic Cyanobacterium Euhalothece sp. ZM00.</title>
        <authorList>
            <person name="Cho S.M."/>
            <person name="Song J.Y."/>
            <person name="Park Y.-I."/>
        </authorList>
    </citation>
    <scope>NUCLEOTIDE SEQUENCE [LARGE SCALE GENOMIC DNA]</scope>
    <source>
        <strain evidence="11">Z-M001</strain>
    </source>
</reference>
<comment type="subcellular location">
    <subcellularLocation>
        <location evidence="9">Cell inner membrane</location>
        <topology evidence="9">Single-pass membrane protein</topology>
    </subcellularLocation>
    <subcellularLocation>
        <location evidence="9">Cellular thylakoid membrane</location>
        <topology evidence="9">Single-pass membrane protein</topology>
    </subcellularLocation>
    <subcellularLocation>
        <location evidence="1">Membrane</location>
    </subcellularLocation>
</comment>
<keyword evidence="8 9" id="KW-0472">Membrane</keyword>
<dbReference type="InterPro" id="IPR005807">
    <property type="entry name" value="SecE_bac"/>
</dbReference>
<evidence type="ECO:0000256" key="3">
    <source>
        <dbReference type="ARBA" id="ARBA00022475"/>
    </source>
</evidence>
<evidence type="ECO:0000256" key="6">
    <source>
        <dbReference type="ARBA" id="ARBA00022989"/>
    </source>
</evidence>
<evidence type="ECO:0000256" key="1">
    <source>
        <dbReference type="ARBA" id="ARBA00004370"/>
    </source>
</evidence>
<protein>
    <recommendedName>
        <fullName evidence="9">Protein translocase subunit SecE</fullName>
    </recommendedName>
</protein>
<dbReference type="KEGG" id="enn:FRE64_05775"/>
<keyword evidence="2 9" id="KW-0813">Transport</keyword>
<accession>A0A5B8NKR1</accession>
<organism evidence="11 12">
    <name type="scientific">Euhalothece natronophila Z-M001</name>
    <dbReference type="NCBI Taxonomy" id="522448"/>
    <lineage>
        <taxon>Bacteria</taxon>
        <taxon>Bacillati</taxon>
        <taxon>Cyanobacteriota</taxon>
        <taxon>Cyanophyceae</taxon>
        <taxon>Oscillatoriophycideae</taxon>
        <taxon>Chroococcales</taxon>
        <taxon>Halothecacae</taxon>
        <taxon>Halothece cluster</taxon>
        <taxon>Euhalothece</taxon>
    </lineage>
</organism>
<dbReference type="Gene3D" id="1.20.5.1030">
    <property type="entry name" value="Preprotein translocase secy subunit"/>
    <property type="match status" value="1"/>
</dbReference>
<keyword evidence="9" id="KW-0793">Thylakoid</keyword>
<evidence type="ECO:0000256" key="9">
    <source>
        <dbReference type="HAMAP-Rule" id="MF_00422"/>
    </source>
</evidence>
<dbReference type="NCBIfam" id="TIGR00964">
    <property type="entry name" value="secE_bact"/>
    <property type="match status" value="1"/>
</dbReference>
<dbReference type="GO" id="GO:0065002">
    <property type="term" value="P:intracellular protein transmembrane transport"/>
    <property type="evidence" value="ECO:0007669"/>
    <property type="project" value="UniProtKB-UniRule"/>
</dbReference>
<name>A0A5B8NKR1_9CHRO</name>